<organism evidence="2 3">
    <name type="scientific">Marinilabilia rubra</name>
    <dbReference type="NCBI Taxonomy" id="2162893"/>
    <lineage>
        <taxon>Bacteria</taxon>
        <taxon>Pseudomonadati</taxon>
        <taxon>Bacteroidota</taxon>
        <taxon>Bacteroidia</taxon>
        <taxon>Marinilabiliales</taxon>
        <taxon>Marinilabiliaceae</taxon>
        <taxon>Marinilabilia</taxon>
    </lineage>
</organism>
<dbReference type="EMBL" id="QEWP01000002">
    <property type="protein sequence ID" value="PWE00585.1"/>
    <property type="molecule type" value="Genomic_DNA"/>
</dbReference>
<proteinExistence type="predicted"/>
<dbReference type="Proteomes" id="UP000244956">
    <property type="component" value="Unassembled WGS sequence"/>
</dbReference>
<keyword evidence="3" id="KW-1185">Reference proteome</keyword>
<feature type="domain" description="Helix-turn-helix" evidence="1">
    <location>
        <begin position="39"/>
        <end position="88"/>
    </location>
</feature>
<reference evidence="2 3" key="1">
    <citation type="submission" date="2018-05" db="EMBL/GenBank/DDBJ databases">
        <title>Marinilabilia rubrum sp. nov., isolated from saltern sediment.</title>
        <authorList>
            <person name="Zhang R."/>
        </authorList>
    </citation>
    <scope>NUCLEOTIDE SEQUENCE [LARGE SCALE GENOMIC DNA]</scope>
    <source>
        <strain evidence="2 3">WTE16</strain>
    </source>
</reference>
<dbReference type="SUPFAM" id="SSF46955">
    <property type="entry name" value="Putative DNA-binding domain"/>
    <property type="match status" value="1"/>
</dbReference>
<dbReference type="RefSeq" id="WP_109262957.1">
    <property type="nucleotide sequence ID" value="NZ_QEWP01000002.1"/>
</dbReference>
<accession>A0A2U2BBY5</accession>
<dbReference type="PANTHER" id="PTHR34585">
    <property type="match status" value="1"/>
</dbReference>
<dbReference type="PANTHER" id="PTHR34585:SF22">
    <property type="entry name" value="HELIX-TURN-HELIX DOMAIN-CONTAINING PROTEIN"/>
    <property type="match status" value="1"/>
</dbReference>
<dbReference type="InterPro" id="IPR009061">
    <property type="entry name" value="DNA-bd_dom_put_sf"/>
</dbReference>
<keyword evidence="2" id="KW-0238">DNA-binding</keyword>
<dbReference type="Pfam" id="PF12728">
    <property type="entry name" value="HTH_17"/>
    <property type="match status" value="1"/>
</dbReference>
<dbReference type="OrthoDB" id="769412at2"/>
<dbReference type="InterPro" id="IPR041657">
    <property type="entry name" value="HTH_17"/>
</dbReference>
<dbReference type="AlphaFoldDB" id="A0A2U2BBY5"/>
<comment type="caution">
    <text evidence="2">The sequence shown here is derived from an EMBL/GenBank/DDBJ whole genome shotgun (WGS) entry which is preliminary data.</text>
</comment>
<evidence type="ECO:0000259" key="1">
    <source>
        <dbReference type="Pfam" id="PF12728"/>
    </source>
</evidence>
<name>A0A2U2BBY5_9BACT</name>
<sequence length="95" mass="10908">MSIEIVTKDELLLLKEDLIAEIRSILEENMKTIPDGKKWLRSAEVKELLSISSGTLQNLRVNGTLPFTRINGVIYYNKEDINAILEENMIRYNSP</sequence>
<evidence type="ECO:0000313" key="3">
    <source>
        <dbReference type="Proteomes" id="UP000244956"/>
    </source>
</evidence>
<protein>
    <submittedName>
        <fullName evidence="2">DNA-binding protein</fullName>
    </submittedName>
</protein>
<evidence type="ECO:0000313" key="2">
    <source>
        <dbReference type="EMBL" id="PWE00585.1"/>
    </source>
</evidence>
<dbReference type="GO" id="GO:0003677">
    <property type="term" value="F:DNA binding"/>
    <property type="evidence" value="ECO:0007669"/>
    <property type="project" value="UniProtKB-KW"/>
</dbReference>
<gene>
    <name evidence="2" type="ORF">DDZ16_03020</name>
</gene>